<dbReference type="RefSeq" id="WP_184928225.1">
    <property type="nucleotide sequence ID" value="NZ_JACHMO010000001.1"/>
</dbReference>
<dbReference type="AlphaFoldDB" id="A0A7W9HUP7"/>
<keyword evidence="1" id="KW-0732">Signal</keyword>
<evidence type="ECO:0000256" key="1">
    <source>
        <dbReference type="SAM" id="SignalP"/>
    </source>
</evidence>
<sequence>MMKRVGRSVAGLVASVAAVITLGVISAGGATAAPGQFGASPVGIAVTDVVANGEIVAMGGCGQTFNPDVPGAKAYWQVECTSTQVRISGWVEDTRADGKCAKVKATFDDDNNSTFYSSAACPKGERESFTSSYRRGNSVSAYLYTYDV</sequence>
<gene>
    <name evidence="2" type="ORF">F4560_008067</name>
</gene>
<feature type="signal peptide" evidence="1">
    <location>
        <begin position="1"/>
        <end position="32"/>
    </location>
</feature>
<keyword evidence="3" id="KW-1185">Reference proteome</keyword>
<accession>A0A7W9HUP7</accession>
<evidence type="ECO:0000313" key="3">
    <source>
        <dbReference type="Proteomes" id="UP000552097"/>
    </source>
</evidence>
<protein>
    <recommendedName>
        <fullName evidence="4">Secreted protein</fullName>
    </recommendedName>
</protein>
<evidence type="ECO:0000313" key="2">
    <source>
        <dbReference type="EMBL" id="MBB5808299.1"/>
    </source>
</evidence>
<organism evidence="2 3">
    <name type="scientific">Saccharothrix ecbatanensis</name>
    <dbReference type="NCBI Taxonomy" id="1105145"/>
    <lineage>
        <taxon>Bacteria</taxon>
        <taxon>Bacillati</taxon>
        <taxon>Actinomycetota</taxon>
        <taxon>Actinomycetes</taxon>
        <taxon>Pseudonocardiales</taxon>
        <taxon>Pseudonocardiaceae</taxon>
        <taxon>Saccharothrix</taxon>
    </lineage>
</organism>
<comment type="caution">
    <text evidence="2">The sequence shown here is derived from an EMBL/GenBank/DDBJ whole genome shotgun (WGS) entry which is preliminary data.</text>
</comment>
<name>A0A7W9HUP7_9PSEU</name>
<proteinExistence type="predicted"/>
<reference evidence="2 3" key="1">
    <citation type="submission" date="2020-08" db="EMBL/GenBank/DDBJ databases">
        <title>Sequencing the genomes of 1000 actinobacteria strains.</title>
        <authorList>
            <person name="Klenk H.-P."/>
        </authorList>
    </citation>
    <scope>NUCLEOTIDE SEQUENCE [LARGE SCALE GENOMIC DNA]</scope>
    <source>
        <strain evidence="2 3">DSM 45486</strain>
    </source>
</reference>
<dbReference type="Proteomes" id="UP000552097">
    <property type="component" value="Unassembled WGS sequence"/>
</dbReference>
<evidence type="ECO:0008006" key="4">
    <source>
        <dbReference type="Google" id="ProtNLM"/>
    </source>
</evidence>
<feature type="chain" id="PRO_5031490507" description="Secreted protein" evidence="1">
    <location>
        <begin position="33"/>
        <end position="148"/>
    </location>
</feature>
<dbReference type="EMBL" id="JACHMO010000001">
    <property type="protein sequence ID" value="MBB5808299.1"/>
    <property type="molecule type" value="Genomic_DNA"/>
</dbReference>